<evidence type="ECO:0000259" key="6">
    <source>
        <dbReference type="Pfam" id="PF13734"/>
    </source>
</evidence>
<evidence type="ECO:0000256" key="3">
    <source>
        <dbReference type="ARBA" id="ARBA00022729"/>
    </source>
</evidence>
<gene>
    <name evidence="7" type="ORF">M076_1629</name>
</gene>
<dbReference type="InterPro" id="IPR000200">
    <property type="entry name" value="Peptidase_C10"/>
</dbReference>
<keyword evidence="5" id="KW-0788">Thiol protease</keyword>
<comment type="similarity">
    <text evidence="1">Belongs to the peptidase C10 family.</text>
</comment>
<keyword evidence="3" id="KW-0732">Signal</keyword>
<dbReference type="GO" id="GO:0008234">
    <property type="term" value="F:cysteine-type peptidase activity"/>
    <property type="evidence" value="ECO:0007669"/>
    <property type="project" value="UniProtKB-KW"/>
</dbReference>
<evidence type="ECO:0000256" key="5">
    <source>
        <dbReference type="ARBA" id="ARBA00022807"/>
    </source>
</evidence>
<dbReference type="AlphaFoldDB" id="A0A015YLS9"/>
<protein>
    <submittedName>
        <fullName evidence="7">Peptidase C10 family protein</fullName>
    </submittedName>
</protein>
<dbReference type="InterPro" id="IPR044934">
    <property type="entry name" value="Streptopain_sf"/>
</dbReference>
<dbReference type="InterPro" id="IPR038765">
    <property type="entry name" value="Papain-like_cys_pep_sf"/>
</dbReference>
<evidence type="ECO:0000256" key="1">
    <source>
        <dbReference type="ARBA" id="ARBA00009693"/>
    </source>
</evidence>
<evidence type="ECO:0000256" key="2">
    <source>
        <dbReference type="ARBA" id="ARBA00022670"/>
    </source>
</evidence>
<dbReference type="SUPFAM" id="SSF54001">
    <property type="entry name" value="Cysteine proteinases"/>
    <property type="match status" value="1"/>
</dbReference>
<accession>A0A015YLS9</accession>
<organism evidence="7 8">
    <name type="scientific">Bacteroides fragilis str. 2-F-2 #4</name>
    <dbReference type="NCBI Taxonomy" id="1339280"/>
    <lineage>
        <taxon>Bacteria</taxon>
        <taxon>Pseudomonadati</taxon>
        <taxon>Bacteroidota</taxon>
        <taxon>Bacteroidia</taxon>
        <taxon>Bacteroidales</taxon>
        <taxon>Bacteroidaceae</taxon>
        <taxon>Bacteroides</taxon>
    </lineage>
</organism>
<dbReference type="PATRIC" id="fig|1339280.3.peg.1568"/>
<name>A0A015YLS9_BACFG</name>
<dbReference type="InterPro" id="IPR025896">
    <property type="entry name" value="Spi_Prtas-inh"/>
</dbReference>
<keyword evidence="4" id="KW-0378">Hydrolase</keyword>
<dbReference type="GO" id="GO:0006508">
    <property type="term" value="P:proteolysis"/>
    <property type="evidence" value="ECO:0007669"/>
    <property type="project" value="UniProtKB-KW"/>
</dbReference>
<feature type="domain" description="Spi protease inhibitor" evidence="6">
    <location>
        <begin position="53"/>
        <end position="150"/>
    </location>
</feature>
<dbReference type="Pfam" id="PF13734">
    <property type="entry name" value="Inhibitor_I69"/>
    <property type="match status" value="1"/>
</dbReference>
<evidence type="ECO:0000313" key="8">
    <source>
        <dbReference type="Proteomes" id="UP000022272"/>
    </source>
</evidence>
<reference evidence="7 8" key="1">
    <citation type="submission" date="2014-02" db="EMBL/GenBank/DDBJ databases">
        <authorList>
            <person name="Sears C."/>
            <person name="Carroll K."/>
            <person name="Sack B.R."/>
            <person name="Qadri F."/>
            <person name="Myers L.L."/>
            <person name="Chung G.-T."/>
            <person name="Escheverria P."/>
            <person name="Fraser C.M."/>
            <person name="Sadzewicz L."/>
            <person name="Shefchek K.A."/>
            <person name="Tallon L."/>
            <person name="Das S.P."/>
            <person name="Daugherty S."/>
            <person name="Mongodin E.F."/>
        </authorList>
    </citation>
    <scope>NUCLEOTIDE SEQUENCE [LARGE SCALE GENOMIC DNA]</scope>
    <source>
        <strain evidence="7 8">2-F-2 #4</strain>
    </source>
</reference>
<evidence type="ECO:0000256" key="4">
    <source>
        <dbReference type="ARBA" id="ARBA00022801"/>
    </source>
</evidence>
<sequence>MNKNTILYAILAMLYFMLFSCSQEELILPDPTPLDAYKRQSTQLGIDREKININTEDASIVAEIFNRKNHHLTRNSLNKPTKRIKEIFTLYNNGKPMMYIINYQDQKGYTIISATKKYYPVIAYSDVGSFSLQESYNDGSSILLDEYKKIMQYNEIQPDSIIDKYRKKWVEFENLKTEKLSDVSTRSLSDYAMSIKKEEQKKIWTNKGYECHDLGAIRNFLSKERADGYIRDICNHTDQNYNCEKVNLLLIKKYPIKTIGPLLKTSWHQRSPFNVDASNKLAGCVPIAIAQIAKYYEWPVTYSWTHIPLRCNTNMEDDEFFKKFIKDIRSFSKVTYKDKATGATMGNAVKAFKKLNYSATLMDYKRSETIQEIQNNRPVFMGGDRKAIFFDIITKGHAWVCDGYEVRQTQYASLVWGSKFNIPDMEEPDYFFTNGTYDTSEFLHMNWGWGENGGNGWYIFDNIYNRTHDVSYHLNREIIKVSPNK</sequence>
<dbReference type="PROSITE" id="PS51257">
    <property type="entry name" value="PROKAR_LIPOPROTEIN"/>
    <property type="match status" value="1"/>
</dbReference>
<dbReference type="EMBL" id="JGDM01000034">
    <property type="protein sequence ID" value="EXZ45238.1"/>
    <property type="molecule type" value="Genomic_DNA"/>
</dbReference>
<dbReference type="RefSeq" id="WP_032570247.1">
    <property type="nucleotide sequence ID" value="NZ_JGDM01000034.1"/>
</dbReference>
<dbReference type="Gene3D" id="3.90.70.50">
    <property type="entry name" value="Peptidase C10, streptopain"/>
    <property type="match status" value="2"/>
</dbReference>
<dbReference type="Proteomes" id="UP000022272">
    <property type="component" value="Unassembled WGS sequence"/>
</dbReference>
<dbReference type="Pfam" id="PF01640">
    <property type="entry name" value="Peptidase_C10"/>
    <property type="match status" value="1"/>
</dbReference>
<keyword evidence="2" id="KW-0645">Protease</keyword>
<comment type="caution">
    <text evidence="7">The sequence shown here is derived from an EMBL/GenBank/DDBJ whole genome shotgun (WGS) entry which is preliminary data.</text>
</comment>
<proteinExistence type="inferred from homology"/>
<evidence type="ECO:0000313" key="7">
    <source>
        <dbReference type="EMBL" id="EXZ45238.1"/>
    </source>
</evidence>